<dbReference type="SUPFAM" id="SSF110857">
    <property type="entry name" value="Gamma-glutamyl cyclotransferase-like"/>
    <property type="match status" value="1"/>
</dbReference>
<comment type="caution">
    <text evidence="1">The sequence shown here is derived from an EMBL/GenBank/DDBJ whole genome shotgun (WGS) entry which is preliminary data.</text>
</comment>
<dbReference type="Proteomes" id="UP000034264">
    <property type="component" value="Unassembled WGS sequence"/>
</dbReference>
<sequence length="138" mass="15454">MDICQTKCRVGNFKIIGKATLNGFALKFNKKSVDGSGKANIEIAKNSIVEGVVFELTEDKFELLDCFEKGYHRSKPINTLIDGKVTEVVTYLADSNRINNNLLPTVCYLNIIIEAAEMIGLSNSYQKNLKSFRAKKDR</sequence>
<organism evidence="1 2">
    <name type="scientific">Candidatus Amesbacteria bacterium GW2011_GWC2_45_19</name>
    <dbReference type="NCBI Taxonomy" id="1618366"/>
    <lineage>
        <taxon>Bacteria</taxon>
        <taxon>Candidatus Amesiibacteriota</taxon>
    </lineage>
</organism>
<evidence type="ECO:0008006" key="3">
    <source>
        <dbReference type="Google" id="ProtNLM"/>
    </source>
</evidence>
<proteinExistence type="predicted"/>
<dbReference type="Gene3D" id="3.10.490.10">
    <property type="entry name" value="Gamma-glutamyl cyclotransferase-like"/>
    <property type="match status" value="1"/>
</dbReference>
<reference evidence="1 2" key="1">
    <citation type="journal article" date="2015" name="Nature">
        <title>rRNA introns, odd ribosomes, and small enigmatic genomes across a large radiation of phyla.</title>
        <authorList>
            <person name="Brown C.T."/>
            <person name="Hug L.A."/>
            <person name="Thomas B.C."/>
            <person name="Sharon I."/>
            <person name="Castelle C.J."/>
            <person name="Singh A."/>
            <person name="Wilkins M.J."/>
            <person name="Williams K.H."/>
            <person name="Banfield J.F."/>
        </authorList>
    </citation>
    <scope>NUCLEOTIDE SEQUENCE [LARGE SCALE GENOMIC DNA]</scope>
</reference>
<dbReference type="CDD" id="cd06661">
    <property type="entry name" value="GGCT_like"/>
    <property type="match status" value="1"/>
</dbReference>
<gene>
    <name evidence="1" type="ORF">UX05_C0003G0059</name>
</gene>
<dbReference type="EMBL" id="LCKS01000003">
    <property type="protein sequence ID" value="KKU03220.1"/>
    <property type="molecule type" value="Genomic_DNA"/>
</dbReference>
<evidence type="ECO:0000313" key="1">
    <source>
        <dbReference type="EMBL" id="KKU03220.1"/>
    </source>
</evidence>
<name>A0A0G1Q3G2_9BACT</name>
<dbReference type="InterPro" id="IPR013024">
    <property type="entry name" value="GGCT-like"/>
</dbReference>
<dbReference type="InterPro" id="IPR036568">
    <property type="entry name" value="GGCT-like_sf"/>
</dbReference>
<dbReference type="AlphaFoldDB" id="A0A0G1Q3G2"/>
<protein>
    <recommendedName>
        <fullName evidence="3">Gamma-glutamylcyclotransferase AIG2-like domain-containing protein</fullName>
    </recommendedName>
</protein>
<evidence type="ECO:0000313" key="2">
    <source>
        <dbReference type="Proteomes" id="UP000034264"/>
    </source>
</evidence>
<dbReference type="Pfam" id="PF13772">
    <property type="entry name" value="AIG2_2"/>
    <property type="match status" value="1"/>
</dbReference>
<accession>A0A0G1Q3G2</accession>